<name>T0QL16_SAPDV</name>
<dbReference type="RefSeq" id="XP_008607588.1">
    <property type="nucleotide sequence ID" value="XM_008609366.1"/>
</dbReference>
<gene>
    <name evidence="3" type="ORF">SDRG_03724</name>
</gene>
<sequence>MGREGKQRKLKRAKAEKTAAKKNRGSHALGVDMRKLREQLARLELQLVTMEADGNCLFRTLSDQLHGDQTHFPEMRKDIVQYIKDHQDDLEPFMEDEEAFDHYCSRMADDGVWGGNLELYVASLLWQRHIVVHQVDGNRTTIDCGHAKAPAWHVCYYNDEHYDSIRSVDDDLMSTPLALPLPASEGKICVETGADTSAQRESDLNALRKDFPTMDTDELASLFEQLQCDPAKVRQKLAAKTKKAKHMIKMKKRR</sequence>
<dbReference type="PROSITE" id="PS50802">
    <property type="entry name" value="OTU"/>
    <property type="match status" value="1"/>
</dbReference>
<dbReference type="InterPro" id="IPR038765">
    <property type="entry name" value="Papain-like_cys_pep_sf"/>
</dbReference>
<dbReference type="VEuPathDB" id="FungiDB:SDRG_03724"/>
<evidence type="ECO:0000313" key="4">
    <source>
        <dbReference type="Proteomes" id="UP000030762"/>
    </source>
</evidence>
<dbReference type="InParanoid" id="T0QL16"/>
<dbReference type="GO" id="GO:0016579">
    <property type="term" value="P:protein deubiquitination"/>
    <property type="evidence" value="ECO:0007669"/>
    <property type="project" value="TreeGrafter"/>
</dbReference>
<accession>T0QL16</accession>
<feature type="domain" description="OTU" evidence="2">
    <location>
        <begin position="45"/>
        <end position="168"/>
    </location>
</feature>
<organism evidence="3 4">
    <name type="scientific">Saprolegnia diclina (strain VS20)</name>
    <dbReference type="NCBI Taxonomy" id="1156394"/>
    <lineage>
        <taxon>Eukaryota</taxon>
        <taxon>Sar</taxon>
        <taxon>Stramenopiles</taxon>
        <taxon>Oomycota</taxon>
        <taxon>Saprolegniomycetes</taxon>
        <taxon>Saprolegniales</taxon>
        <taxon>Saprolegniaceae</taxon>
        <taxon>Saprolegnia</taxon>
    </lineage>
</organism>
<evidence type="ECO:0000256" key="1">
    <source>
        <dbReference type="SAM" id="MobiDB-lite"/>
    </source>
</evidence>
<dbReference type="PANTHER" id="PTHR12419">
    <property type="entry name" value="OTU DOMAIN CONTAINING PROTEIN"/>
    <property type="match status" value="1"/>
</dbReference>
<dbReference type="GO" id="GO:0004843">
    <property type="term" value="F:cysteine-type deubiquitinase activity"/>
    <property type="evidence" value="ECO:0007669"/>
    <property type="project" value="TreeGrafter"/>
</dbReference>
<dbReference type="GeneID" id="19944451"/>
<dbReference type="Gene3D" id="3.90.70.80">
    <property type="match status" value="1"/>
</dbReference>
<reference evidence="3 4" key="1">
    <citation type="submission" date="2012-04" db="EMBL/GenBank/DDBJ databases">
        <title>The Genome Sequence of Saprolegnia declina VS20.</title>
        <authorList>
            <consortium name="The Broad Institute Genome Sequencing Platform"/>
            <person name="Russ C."/>
            <person name="Nusbaum C."/>
            <person name="Tyler B."/>
            <person name="van West P."/>
            <person name="Dieguez-Uribeondo J."/>
            <person name="de Bruijn I."/>
            <person name="Tripathy S."/>
            <person name="Jiang R."/>
            <person name="Young S.K."/>
            <person name="Zeng Q."/>
            <person name="Gargeya S."/>
            <person name="Fitzgerald M."/>
            <person name="Haas B."/>
            <person name="Abouelleil A."/>
            <person name="Alvarado L."/>
            <person name="Arachchi H.M."/>
            <person name="Berlin A."/>
            <person name="Chapman S.B."/>
            <person name="Goldberg J."/>
            <person name="Griggs A."/>
            <person name="Gujja S."/>
            <person name="Hansen M."/>
            <person name="Howarth C."/>
            <person name="Imamovic A."/>
            <person name="Larimer J."/>
            <person name="McCowen C."/>
            <person name="Montmayeur A."/>
            <person name="Murphy C."/>
            <person name="Neiman D."/>
            <person name="Pearson M."/>
            <person name="Priest M."/>
            <person name="Roberts A."/>
            <person name="Saif S."/>
            <person name="Shea T."/>
            <person name="Sisk P."/>
            <person name="Sykes S."/>
            <person name="Wortman J."/>
            <person name="Nusbaum C."/>
            <person name="Birren B."/>
        </authorList>
    </citation>
    <scope>NUCLEOTIDE SEQUENCE [LARGE SCALE GENOMIC DNA]</scope>
    <source>
        <strain evidence="3 4">VS20</strain>
    </source>
</reference>
<dbReference type="eggNOG" id="KOG2605">
    <property type="taxonomic scope" value="Eukaryota"/>
</dbReference>
<feature type="region of interest" description="Disordered" evidence="1">
    <location>
        <begin position="1"/>
        <end position="26"/>
    </location>
</feature>
<dbReference type="STRING" id="1156394.T0QL16"/>
<dbReference type="AlphaFoldDB" id="T0QL16"/>
<evidence type="ECO:0000313" key="3">
    <source>
        <dbReference type="EMBL" id="EQC38764.1"/>
    </source>
</evidence>
<dbReference type="InterPro" id="IPR003323">
    <property type="entry name" value="OTU_dom"/>
</dbReference>
<dbReference type="OMA" id="HALGVDM"/>
<keyword evidence="4" id="KW-1185">Reference proteome</keyword>
<dbReference type="EMBL" id="JH767140">
    <property type="protein sequence ID" value="EQC38764.1"/>
    <property type="molecule type" value="Genomic_DNA"/>
</dbReference>
<protein>
    <recommendedName>
        <fullName evidence="2">OTU domain-containing protein</fullName>
    </recommendedName>
</protein>
<dbReference type="SUPFAM" id="SSF54001">
    <property type="entry name" value="Cysteine proteinases"/>
    <property type="match status" value="1"/>
</dbReference>
<evidence type="ECO:0000259" key="2">
    <source>
        <dbReference type="PROSITE" id="PS50802"/>
    </source>
</evidence>
<feature type="compositionally biased region" description="Basic and acidic residues" evidence="1">
    <location>
        <begin position="1"/>
        <end position="19"/>
    </location>
</feature>
<dbReference type="InterPro" id="IPR050704">
    <property type="entry name" value="Peptidase_C85-like"/>
</dbReference>
<dbReference type="CDD" id="cd22771">
    <property type="entry name" value="OTU_plant_OTU7-like"/>
    <property type="match status" value="1"/>
</dbReference>
<dbReference type="Pfam" id="PF02338">
    <property type="entry name" value="OTU"/>
    <property type="match status" value="1"/>
</dbReference>
<dbReference type="PANTHER" id="PTHR12419:SF7">
    <property type="entry name" value="OTU DOMAIN-CONTAINING PROTEIN 3"/>
    <property type="match status" value="1"/>
</dbReference>
<dbReference type="Proteomes" id="UP000030762">
    <property type="component" value="Unassembled WGS sequence"/>
</dbReference>
<proteinExistence type="predicted"/>
<dbReference type="OrthoDB" id="415023at2759"/>